<reference evidence="2 3" key="1">
    <citation type="submission" date="2021-01" db="EMBL/GenBank/DDBJ databases">
        <title>Whole genome shotgun sequence of Actinoplanes deccanensis NBRC 13994.</title>
        <authorList>
            <person name="Komaki H."/>
            <person name="Tamura T."/>
        </authorList>
    </citation>
    <scope>NUCLEOTIDE SEQUENCE [LARGE SCALE GENOMIC DNA]</scope>
    <source>
        <strain evidence="2 3">NBRC 13994</strain>
    </source>
</reference>
<feature type="compositionally biased region" description="Low complexity" evidence="1">
    <location>
        <begin position="95"/>
        <end position="108"/>
    </location>
</feature>
<feature type="compositionally biased region" description="Low complexity" evidence="1">
    <location>
        <begin position="141"/>
        <end position="155"/>
    </location>
</feature>
<evidence type="ECO:0000313" key="3">
    <source>
        <dbReference type="Proteomes" id="UP000609879"/>
    </source>
</evidence>
<gene>
    <name evidence="2" type="ORF">Ade02nite_90680</name>
</gene>
<protein>
    <submittedName>
        <fullName evidence="2">Uncharacterized protein</fullName>
    </submittedName>
</protein>
<dbReference type="EMBL" id="BOMI01000191">
    <property type="protein sequence ID" value="GID80427.1"/>
    <property type="molecule type" value="Genomic_DNA"/>
</dbReference>
<feature type="region of interest" description="Disordered" evidence="1">
    <location>
        <begin position="126"/>
        <end position="159"/>
    </location>
</feature>
<comment type="caution">
    <text evidence="2">The sequence shown here is derived from an EMBL/GenBank/DDBJ whole genome shotgun (WGS) entry which is preliminary data.</text>
</comment>
<organism evidence="2 3">
    <name type="scientific">Paractinoplanes deccanensis</name>
    <dbReference type="NCBI Taxonomy" id="113561"/>
    <lineage>
        <taxon>Bacteria</taxon>
        <taxon>Bacillati</taxon>
        <taxon>Actinomycetota</taxon>
        <taxon>Actinomycetes</taxon>
        <taxon>Micromonosporales</taxon>
        <taxon>Micromonosporaceae</taxon>
        <taxon>Paractinoplanes</taxon>
    </lineage>
</organism>
<accession>A0ABQ3YK97</accession>
<keyword evidence="3" id="KW-1185">Reference proteome</keyword>
<dbReference type="Proteomes" id="UP000609879">
    <property type="component" value="Unassembled WGS sequence"/>
</dbReference>
<feature type="compositionally biased region" description="Basic and acidic residues" evidence="1">
    <location>
        <begin position="128"/>
        <end position="137"/>
    </location>
</feature>
<name>A0ABQ3YK97_9ACTN</name>
<feature type="region of interest" description="Disordered" evidence="1">
    <location>
        <begin position="1"/>
        <end position="108"/>
    </location>
</feature>
<evidence type="ECO:0000313" key="2">
    <source>
        <dbReference type="EMBL" id="GID80427.1"/>
    </source>
</evidence>
<sequence length="189" mass="18713">MPTHCDPCPGKTNATRGPVTAVPRTIPGASAASARARSRAGRSASRSGSRTARVPNEARVVTSDRPASNGSPSYARRRSACAASAVSDGADSTQGTTPSGRSAGTGSSGAACSRITCALVPLIPKLDTPARRGRPESGHGTASAATSTAPAPQSTCDEGASTCNVRGTTPCRIAITILITPATPAAACV</sequence>
<proteinExistence type="predicted"/>
<feature type="compositionally biased region" description="Low complexity" evidence="1">
    <location>
        <begin position="28"/>
        <end position="53"/>
    </location>
</feature>
<evidence type="ECO:0000256" key="1">
    <source>
        <dbReference type="SAM" id="MobiDB-lite"/>
    </source>
</evidence>